<dbReference type="OrthoDB" id="9807855at2"/>
<reference evidence="2" key="1">
    <citation type="submission" date="2014-09" db="EMBL/GenBank/DDBJ databases">
        <authorList>
            <person name="Hjerde E."/>
        </authorList>
    </citation>
    <scope>NUCLEOTIDE SEQUENCE [LARGE SCALE GENOMIC DNA]</scope>
    <source>
        <strain evidence="2">06/09/139</strain>
    </source>
</reference>
<protein>
    <recommendedName>
        <fullName evidence="3">DNA polymerase III subunit epsilon</fullName>
    </recommendedName>
</protein>
<dbReference type="STRING" id="80852.AWOD_II_0430"/>
<dbReference type="AlphaFoldDB" id="A0A090I615"/>
<dbReference type="Pfam" id="PF12843">
    <property type="entry name" value="QSregVF_b"/>
    <property type="match status" value="1"/>
</dbReference>
<proteinExistence type="predicted"/>
<dbReference type="PATRIC" id="fig|80852.17.peg.3192"/>
<evidence type="ECO:0008006" key="3">
    <source>
        <dbReference type="Google" id="ProtNLM"/>
    </source>
</evidence>
<dbReference type="KEGG" id="awd:AWOD_II_0430"/>
<organism evidence="1 2">
    <name type="scientific">Aliivibrio wodanis</name>
    <dbReference type="NCBI Taxonomy" id="80852"/>
    <lineage>
        <taxon>Bacteria</taxon>
        <taxon>Pseudomonadati</taxon>
        <taxon>Pseudomonadota</taxon>
        <taxon>Gammaproteobacteria</taxon>
        <taxon>Vibrionales</taxon>
        <taxon>Vibrionaceae</taxon>
        <taxon>Aliivibrio</taxon>
    </lineage>
</organism>
<dbReference type="Proteomes" id="UP000032427">
    <property type="component" value="Chromosome 2"/>
</dbReference>
<evidence type="ECO:0000313" key="1">
    <source>
        <dbReference type="EMBL" id="CED57075.1"/>
    </source>
</evidence>
<name>A0A090I615_9GAMM</name>
<gene>
    <name evidence="1" type="ORF">AWOD_II_0430</name>
</gene>
<dbReference type="EMBL" id="LN554847">
    <property type="protein sequence ID" value="CED57075.1"/>
    <property type="molecule type" value="Genomic_DNA"/>
</dbReference>
<dbReference type="GeneID" id="28542679"/>
<dbReference type="HOGENOM" id="CLU_176025_0_0_6"/>
<evidence type="ECO:0000313" key="2">
    <source>
        <dbReference type="Proteomes" id="UP000032427"/>
    </source>
</evidence>
<sequence length="73" mass="8566">MFDKEKILKLTQMKMPFGKYAGRVLIDLPEEYLLWFERKDGFPNGELGELMALCLAMKIEGLDEVIRPLKYKI</sequence>
<keyword evidence="2" id="KW-1185">Reference proteome</keyword>
<accession>A0A090I615</accession>
<dbReference type="InterPro" id="IPR024530">
    <property type="entry name" value="QSregVF_b"/>
</dbReference>